<dbReference type="GO" id="GO:0046983">
    <property type="term" value="F:protein dimerization activity"/>
    <property type="evidence" value="ECO:0007669"/>
    <property type="project" value="InterPro"/>
</dbReference>
<dbReference type="InterPro" id="IPR011712">
    <property type="entry name" value="Sig_transdc_His_kin_sub3_dim/P"/>
</dbReference>
<dbReference type="Gene3D" id="1.20.5.1930">
    <property type="match status" value="1"/>
</dbReference>
<keyword evidence="7" id="KW-0902">Two-component regulatory system</keyword>
<evidence type="ECO:0000256" key="6">
    <source>
        <dbReference type="ARBA" id="ARBA00022989"/>
    </source>
</evidence>
<sequence length="381" mass="42767">MSEDSFHAKLKSIYDKVCKYVALNLSNVSVIRQQELLKLKEVREKLDSNQKDIDYLQLSSTKIDSAFKAAQQELVEAMEEEDSAAELAAYEKADTLRKKLSTHQEREQNLKLQRSFLLKEENGVKEFLSRSEDMANKFRLILEFLQDQGIKAMSDSDTEKNIKLLSAAFSLAELDSRFLARNLHDGSAQKLSGAIMLCELAERYLEARKIKEAQIELGKVKTQMQEAIFDIRTLLFQIHPQGLEEGLDVALERYAKQACDRYGVDISFQTDGNITGLSMILRSNLFRVIHQALDNAIQRGAAKKVDISLSAKSDGFSARIADNGKGFDVAKAKTIAQERGSYGLTNMEERLRLFGGKLTIDSSPGNGTVILMSVPIPEDDR</sequence>
<dbReference type="PROSITE" id="PS50109">
    <property type="entry name" value="HIS_KIN"/>
    <property type="match status" value="1"/>
</dbReference>
<dbReference type="CDD" id="cd16917">
    <property type="entry name" value="HATPase_UhpB-NarQ-NarX-like"/>
    <property type="match status" value="1"/>
</dbReference>
<keyword evidence="3" id="KW-0808">Transferase</keyword>
<dbReference type="Gene3D" id="3.30.565.10">
    <property type="entry name" value="Histidine kinase-like ATPase, C-terminal domain"/>
    <property type="match status" value="1"/>
</dbReference>
<keyword evidence="12" id="KW-1185">Reference proteome</keyword>
<evidence type="ECO:0000256" key="1">
    <source>
        <dbReference type="ARBA" id="ARBA00004651"/>
    </source>
</evidence>
<keyword evidence="2" id="KW-1003">Cell membrane</keyword>
<evidence type="ECO:0000256" key="2">
    <source>
        <dbReference type="ARBA" id="ARBA00022475"/>
    </source>
</evidence>
<dbReference type="SUPFAM" id="SSF55874">
    <property type="entry name" value="ATPase domain of HSP90 chaperone/DNA topoisomerase II/histidine kinase"/>
    <property type="match status" value="1"/>
</dbReference>
<dbReference type="GO" id="GO:0000155">
    <property type="term" value="F:phosphorelay sensor kinase activity"/>
    <property type="evidence" value="ECO:0007669"/>
    <property type="project" value="InterPro"/>
</dbReference>
<evidence type="ECO:0000256" key="9">
    <source>
        <dbReference type="SAM" id="Coils"/>
    </source>
</evidence>
<evidence type="ECO:0000313" key="11">
    <source>
        <dbReference type="EMBL" id="ADE57331.1"/>
    </source>
</evidence>
<dbReference type="Pfam" id="PF02518">
    <property type="entry name" value="HATPase_c"/>
    <property type="match status" value="1"/>
</dbReference>
<dbReference type="InterPro" id="IPR003594">
    <property type="entry name" value="HATPase_dom"/>
</dbReference>
<evidence type="ECO:0000256" key="5">
    <source>
        <dbReference type="ARBA" id="ARBA00022777"/>
    </source>
</evidence>
<evidence type="ECO:0000256" key="8">
    <source>
        <dbReference type="ARBA" id="ARBA00023136"/>
    </source>
</evidence>
<dbReference type="eggNOG" id="COG4585">
    <property type="taxonomic scope" value="Bacteria"/>
</dbReference>
<evidence type="ECO:0000256" key="4">
    <source>
        <dbReference type="ARBA" id="ARBA00022692"/>
    </source>
</evidence>
<organism evidence="11 12">
    <name type="scientific">Aminobacterium colombiense (strain DSM 12261 / ALA-1)</name>
    <dbReference type="NCBI Taxonomy" id="572547"/>
    <lineage>
        <taxon>Bacteria</taxon>
        <taxon>Thermotogati</taxon>
        <taxon>Synergistota</taxon>
        <taxon>Synergistia</taxon>
        <taxon>Synergistales</taxon>
        <taxon>Aminobacteriaceae</taxon>
        <taxon>Aminobacterium</taxon>
    </lineage>
</organism>
<dbReference type="PANTHER" id="PTHR24421:SF37">
    <property type="entry name" value="SENSOR HISTIDINE KINASE NARS"/>
    <property type="match status" value="1"/>
</dbReference>
<feature type="coiled-coil region" evidence="9">
    <location>
        <begin position="67"/>
        <end position="113"/>
    </location>
</feature>
<keyword evidence="6" id="KW-1133">Transmembrane helix</keyword>
<dbReference type="KEGG" id="aco:Amico_1209"/>
<dbReference type="STRING" id="572547.Amico_1209"/>
<dbReference type="InterPro" id="IPR050482">
    <property type="entry name" value="Sensor_HK_TwoCompSys"/>
</dbReference>
<dbReference type="AlphaFoldDB" id="D5EFJ9"/>
<keyword evidence="8" id="KW-0472">Membrane</keyword>
<keyword evidence="9" id="KW-0175">Coiled coil</keyword>
<proteinExistence type="predicted"/>
<evidence type="ECO:0000259" key="10">
    <source>
        <dbReference type="PROSITE" id="PS50109"/>
    </source>
</evidence>
<dbReference type="RefSeq" id="WP_013048594.1">
    <property type="nucleotide sequence ID" value="NC_014011.1"/>
</dbReference>
<evidence type="ECO:0000256" key="7">
    <source>
        <dbReference type="ARBA" id="ARBA00023012"/>
    </source>
</evidence>
<comment type="subcellular location">
    <subcellularLocation>
        <location evidence="1">Cell membrane</location>
        <topology evidence="1">Multi-pass membrane protein</topology>
    </subcellularLocation>
</comment>
<gene>
    <name evidence="11" type="ordered locus">Amico_1209</name>
</gene>
<protein>
    <submittedName>
        <fullName evidence="11">Histidine kinase</fullName>
    </submittedName>
</protein>
<evidence type="ECO:0000313" key="12">
    <source>
        <dbReference type="Proteomes" id="UP000002366"/>
    </source>
</evidence>
<keyword evidence="4" id="KW-0812">Transmembrane</keyword>
<dbReference type="Proteomes" id="UP000002366">
    <property type="component" value="Chromosome"/>
</dbReference>
<dbReference type="PANTHER" id="PTHR24421">
    <property type="entry name" value="NITRATE/NITRITE SENSOR PROTEIN NARX-RELATED"/>
    <property type="match status" value="1"/>
</dbReference>
<dbReference type="SMART" id="SM00387">
    <property type="entry name" value="HATPase_c"/>
    <property type="match status" value="1"/>
</dbReference>
<evidence type="ECO:0000256" key="3">
    <source>
        <dbReference type="ARBA" id="ARBA00022679"/>
    </source>
</evidence>
<accession>D5EFJ9</accession>
<dbReference type="GO" id="GO:0005886">
    <property type="term" value="C:plasma membrane"/>
    <property type="evidence" value="ECO:0007669"/>
    <property type="project" value="UniProtKB-SubCell"/>
</dbReference>
<reference evidence="11 12" key="1">
    <citation type="journal article" date="2010" name="Stand. Genomic Sci.">
        <title>Complete genome sequence of Aminobacterium colombiense type strain (ALA-1).</title>
        <authorList>
            <person name="Chertkov O."/>
            <person name="Sikorski J."/>
            <person name="Brambilla E."/>
            <person name="Lapidus A."/>
            <person name="Copeland A."/>
            <person name="Glavina Del Rio T."/>
            <person name="Nolan M."/>
            <person name="Lucas S."/>
            <person name="Tice H."/>
            <person name="Cheng J.F."/>
            <person name="Han C."/>
            <person name="Detter J.C."/>
            <person name="Bruce D."/>
            <person name="Tapia R."/>
            <person name="Goodwin L."/>
            <person name="Pitluck S."/>
            <person name="Liolios K."/>
            <person name="Ivanova N."/>
            <person name="Mavromatis K."/>
            <person name="Ovchinnikova G."/>
            <person name="Pati A."/>
            <person name="Chen A."/>
            <person name="Palaniappan K."/>
            <person name="Land M."/>
            <person name="Hauser L."/>
            <person name="Chang Y.J."/>
            <person name="Jeffries C.D."/>
            <person name="Spring S."/>
            <person name="Rohde M."/>
            <person name="Goker M."/>
            <person name="Bristow J."/>
            <person name="Eisen J.A."/>
            <person name="Markowitz V."/>
            <person name="Hugenholtz P."/>
            <person name="Kyrpides N.C."/>
            <person name="Klenk H.P."/>
        </authorList>
    </citation>
    <scope>NUCLEOTIDE SEQUENCE [LARGE SCALE GENOMIC DNA]</scope>
    <source>
        <strain evidence="12">DSM 12261 / ALA-1</strain>
    </source>
</reference>
<dbReference type="EMBL" id="CP001997">
    <property type="protein sequence ID" value="ADE57331.1"/>
    <property type="molecule type" value="Genomic_DNA"/>
</dbReference>
<keyword evidence="5 11" id="KW-0418">Kinase</keyword>
<dbReference type="Pfam" id="PF07730">
    <property type="entry name" value="HisKA_3"/>
    <property type="match status" value="1"/>
</dbReference>
<dbReference type="HOGENOM" id="CLU_000445_20_0_0"/>
<name>D5EFJ9_AMICL</name>
<dbReference type="InterPro" id="IPR036890">
    <property type="entry name" value="HATPase_C_sf"/>
</dbReference>
<feature type="domain" description="Histidine kinase" evidence="10">
    <location>
        <begin position="285"/>
        <end position="378"/>
    </location>
</feature>
<dbReference type="InterPro" id="IPR005467">
    <property type="entry name" value="His_kinase_dom"/>
</dbReference>